<keyword evidence="2" id="KW-0238">DNA-binding</keyword>
<organism evidence="5 6">
    <name type="scientific">Chitinophaga caeni</name>
    <dbReference type="NCBI Taxonomy" id="2029983"/>
    <lineage>
        <taxon>Bacteria</taxon>
        <taxon>Pseudomonadati</taxon>
        <taxon>Bacteroidota</taxon>
        <taxon>Chitinophagia</taxon>
        <taxon>Chitinophagales</taxon>
        <taxon>Chitinophagaceae</taxon>
        <taxon>Chitinophaga</taxon>
    </lineage>
</organism>
<dbReference type="GO" id="GO:0043565">
    <property type="term" value="F:sequence-specific DNA binding"/>
    <property type="evidence" value="ECO:0007669"/>
    <property type="project" value="InterPro"/>
</dbReference>
<dbReference type="InterPro" id="IPR009057">
    <property type="entry name" value="Homeodomain-like_sf"/>
</dbReference>
<dbReference type="PRINTS" id="PR00032">
    <property type="entry name" value="HTHARAC"/>
</dbReference>
<dbReference type="SMART" id="SM00342">
    <property type="entry name" value="HTH_ARAC"/>
    <property type="match status" value="1"/>
</dbReference>
<dbReference type="InterPro" id="IPR018060">
    <property type="entry name" value="HTH_AraC"/>
</dbReference>
<dbReference type="Proteomes" id="UP000220133">
    <property type="component" value="Chromosome"/>
</dbReference>
<dbReference type="EMBL" id="CP023777">
    <property type="protein sequence ID" value="ATL48804.1"/>
    <property type="molecule type" value="Genomic_DNA"/>
</dbReference>
<evidence type="ECO:0000256" key="1">
    <source>
        <dbReference type="ARBA" id="ARBA00023015"/>
    </source>
</evidence>
<dbReference type="PROSITE" id="PS01124">
    <property type="entry name" value="HTH_ARAC_FAMILY_2"/>
    <property type="match status" value="1"/>
</dbReference>
<dbReference type="InterPro" id="IPR020449">
    <property type="entry name" value="Tscrpt_reg_AraC-type_HTH"/>
</dbReference>
<dbReference type="OrthoDB" id="2585681at2"/>
<reference evidence="5 6" key="1">
    <citation type="submission" date="2017-10" db="EMBL/GenBank/DDBJ databases">
        <title>Paenichitinophaga pekingensis gen. nov., sp. nov., isolated from activated sludge.</title>
        <authorList>
            <person name="Jin D."/>
            <person name="Kong X."/>
            <person name="Deng Y."/>
            <person name="Bai Z."/>
        </authorList>
    </citation>
    <scope>NUCLEOTIDE SEQUENCE [LARGE SCALE GENOMIC DNA]</scope>
    <source>
        <strain evidence="5 6">13</strain>
    </source>
</reference>
<proteinExistence type="predicted"/>
<dbReference type="PANTHER" id="PTHR43280:SF32">
    <property type="entry name" value="TRANSCRIPTIONAL REGULATORY PROTEIN"/>
    <property type="match status" value="1"/>
</dbReference>
<keyword evidence="6" id="KW-1185">Reference proteome</keyword>
<keyword evidence="3" id="KW-0804">Transcription</keyword>
<dbReference type="GO" id="GO:0003700">
    <property type="term" value="F:DNA-binding transcription factor activity"/>
    <property type="evidence" value="ECO:0007669"/>
    <property type="project" value="InterPro"/>
</dbReference>
<feature type="domain" description="HTH araC/xylS-type" evidence="4">
    <location>
        <begin position="199"/>
        <end position="277"/>
    </location>
</feature>
<evidence type="ECO:0000313" key="6">
    <source>
        <dbReference type="Proteomes" id="UP000220133"/>
    </source>
</evidence>
<evidence type="ECO:0000313" key="5">
    <source>
        <dbReference type="EMBL" id="ATL48804.1"/>
    </source>
</evidence>
<name>A0A291QY63_9BACT</name>
<dbReference type="Pfam" id="PF02311">
    <property type="entry name" value="AraC_binding"/>
    <property type="match status" value="1"/>
</dbReference>
<keyword evidence="1" id="KW-0805">Transcription regulation</keyword>
<dbReference type="InterPro" id="IPR037923">
    <property type="entry name" value="HTH-like"/>
</dbReference>
<dbReference type="RefSeq" id="WP_098195176.1">
    <property type="nucleotide sequence ID" value="NZ_CP023777.1"/>
</dbReference>
<dbReference type="AlphaFoldDB" id="A0A291QY63"/>
<dbReference type="SUPFAM" id="SSF46689">
    <property type="entry name" value="Homeodomain-like"/>
    <property type="match status" value="1"/>
</dbReference>
<accession>A0A291QY63</accession>
<dbReference type="Gene3D" id="1.10.10.60">
    <property type="entry name" value="Homeodomain-like"/>
    <property type="match status" value="1"/>
</dbReference>
<evidence type="ECO:0000256" key="2">
    <source>
        <dbReference type="ARBA" id="ARBA00023125"/>
    </source>
</evidence>
<evidence type="ECO:0000259" key="4">
    <source>
        <dbReference type="PROSITE" id="PS01124"/>
    </source>
</evidence>
<dbReference type="InterPro" id="IPR003313">
    <property type="entry name" value="AraC-bd"/>
</dbReference>
<dbReference type="KEGG" id="cbae:COR50_17450"/>
<dbReference type="Pfam" id="PF12833">
    <property type="entry name" value="HTH_18"/>
    <property type="match status" value="1"/>
</dbReference>
<sequence length="282" mass="32232">MKQAIHTIERNTNAYAGIEISKLDTSKEEAFSVHREDYFSLIYLLKGSGTVVIESEKIAITSPSIIIVSPLQTHYVEEISYCKGYNIDIENFLIPNVIICKLQSLNPTQQVITLDYKQIDKLFRIADLLFEQFENKGKAYTNEIIVHLSTALLFQSIANLPVQNIGKNDNVKTQGKIISDSFKVLLSKTLKVQSPAFYAKKLHISVSHLNDMVKSYTGKTSSFWIHYFIIIEAKRLLYHTNLTIKEISFELGFNEASYFTRLFKNTTGVSPMNFRNQFCDMS</sequence>
<dbReference type="SUPFAM" id="SSF51215">
    <property type="entry name" value="Regulatory protein AraC"/>
    <property type="match status" value="1"/>
</dbReference>
<protein>
    <recommendedName>
        <fullName evidence="4">HTH araC/xylS-type domain-containing protein</fullName>
    </recommendedName>
</protein>
<gene>
    <name evidence="5" type="ORF">COR50_17450</name>
</gene>
<dbReference type="PANTHER" id="PTHR43280">
    <property type="entry name" value="ARAC-FAMILY TRANSCRIPTIONAL REGULATOR"/>
    <property type="match status" value="1"/>
</dbReference>
<evidence type="ECO:0000256" key="3">
    <source>
        <dbReference type="ARBA" id="ARBA00023163"/>
    </source>
</evidence>